<evidence type="ECO:0000256" key="1">
    <source>
        <dbReference type="SAM" id="Phobius"/>
    </source>
</evidence>
<keyword evidence="1" id="KW-0472">Membrane</keyword>
<sequence length="621" mass="72324">MINNKDSNSTTVLIWDQTDPPPKFEGITLLWNEFLEDKNSNLFSIPRLVEQNSDKYREFYLGLAHDLGEFKIKGRMIVDWLEIKPGLSFWWMTLIVENNYGKTLEIPNRIKFFALFDFLENREVNTLKIVTGNKLLYKSVKEYAAEKKVNFKFNFNDSSLAKSVFERIYSYFPLFSKVVLFFLHYTLIRWRFLFNSKQKYKPAKYVFINYFLNFSLGIEKGTPFSSDYWGKIIPALNQANISTHWLHFYVDYNLLPTVNKAVSLTKSFTQSERNQQHTLIDSYLSFSILFKSLIDYFKIYFISLKIGLIKKAFRYKKANIWELYKEDLIDSLRGRASLLNCIYVNLFSKISLDLVSSEKVFYLQENQSWEIALVHALQSKNIEVIGVPHATIRYWDLRYFYDPRSYVKEGHCPLPYPNQITINGPGAKSALLDSKFPKEKIIDVEALRYMFLSRFNNRKKTSVKRKTFLKMLVLGDYLPSATAKQMSVLQEAYSGVDNNIEITVKPHPICPVNKEDYPNIQFDVITDSLVDVLELFDLVYTSNITSASVDAYCAGLPVISFLDGETLNMSPLRGRKGVFFISNSTELDLAVQAAKEMKTSDLDIFFNLDENIPKWRQLLKL</sequence>
<proteinExistence type="predicted"/>
<keyword evidence="1" id="KW-0812">Transmembrane</keyword>
<dbReference type="EMBL" id="JAMQPV010000001">
    <property type="protein sequence ID" value="MCW7462958.1"/>
    <property type="molecule type" value="Genomic_DNA"/>
</dbReference>
<keyword evidence="3" id="KW-1185">Reference proteome</keyword>
<protein>
    <submittedName>
        <fullName evidence="2">Uncharacterized protein</fullName>
    </submittedName>
</protein>
<organism evidence="2 3">
    <name type="scientific">Leptospira limi</name>
    <dbReference type="NCBI Taxonomy" id="2950023"/>
    <lineage>
        <taxon>Bacteria</taxon>
        <taxon>Pseudomonadati</taxon>
        <taxon>Spirochaetota</taxon>
        <taxon>Spirochaetia</taxon>
        <taxon>Leptospirales</taxon>
        <taxon>Leptospiraceae</taxon>
        <taxon>Leptospira</taxon>
    </lineage>
</organism>
<evidence type="ECO:0000313" key="3">
    <source>
        <dbReference type="Proteomes" id="UP001209737"/>
    </source>
</evidence>
<dbReference type="RefSeq" id="WP_265375741.1">
    <property type="nucleotide sequence ID" value="NZ_JAMQPV010000001.1"/>
</dbReference>
<name>A0ABT3LZ08_9LEPT</name>
<comment type="caution">
    <text evidence="2">The sequence shown here is derived from an EMBL/GenBank/DDBJ whole genome shotgun (WGS) entry which is preliminary data.</text>
</comment>
<feature type="transmembrane region" description="Helical" evidence="1">
    <location>
        <begin position="168"/>
        <end position="188"/>
    </location>
</feature>
<evidence type="ECO:0000313" key="2">
    <source>
        <dbReference type="EMBL" id="MCW7462958.1"/>
    </source>
</evidence>
<gene>
    <name evidence="2" type="ORF">ND812_12740</name>
</gene>
<accession>A0ABT3LZ08</accession>
<dbReference type="NCBIfam" id="TIGR04326">
    <property type="entry name" value="O_ant_LIC13510"/>
    <property type="match status" value="1"/>
</dbReference>
<reference evidence="2 3" key="1">
    <citation type="submission" date="2022-06" db="EMBL/GenBank/DDBJ databases">
        <title>Leptospira isolates from biofilms formed at urban environments.</title>
        <authorList>
            <person name="Ribeiro P.S."/>
            <person name="Sousa T."/>
            <person name="Carvalho N."/>
            <person name="Aburjaile F."/>
            <person name="Neves F."/>
            <person name="Oliveira D."/>
            <person name="Blanco L."/>
            <person name="Lima J."/>
            <person name="Costa F."/>
            <person name="Brenig B."/>
            <person name="Soares S."/>
            <person name="Ramos R."/>
            <person name="Goes-Neto A."/>
            <person name="Matiuzzi M."/>
            <person name="Azevedo V."/>
            <person name="Ristow P."/>
        </authorList>
    </citation>
    <scope>NUCLEOTIDE SEQUENCE [LARGE SCALE GENOMIC DNA]</scope>
    <source>
        <strain evidence="2 3">VSF25</strain>
    </source>
</reference>
<dbReference type="InterPro" id="IPR027613">
    <property type="entry name" value="O_ant_LIC13510"/>
</dbReference>
<dbReference type="Proteomes" id="UP001209737">
    <property type="component" value="Unassembled WGS sequence"/>
</dbReference>
<keyword evidence="1" id="KW-1133">Transmembrane helix</keyword>